<evidence type="ECO:0000256" key="1">
    <source>
        <dbReference type="ARBA" id="ARBA00008683"/>
    </source>
</evidence>
<evidence type="ECO:0000313" key="3">
    <source>
        <dbReference type="EMBL" id="CAB4134529.1"/>
    </source>
</evidence>
<dbReference type="EMBL" id="LR796287">
    <property type="protein sequence ID" value="CAB4134529.1"/>
    <property type="molecule type" value="Genomic_DNA"/>
</dbReference>
<evidence type="ECO:0000259" key="2">
    <source>
        <dbReference type="Pfam" id="PF01343"/>
    </source>
</evidence>
<keyword evidence="3" id="KW-0645">Protease</keyword>
<evidence type="ECO:0000313" key="4">
    <source>
        <dbReference type="EMBL" id="CAB4162008.1"/>
    </source>
</evidence>
<dbReference type="CDD" id="cd07022">
    <property type="entry name" value="S49_Sppa_36K_type"/>
    <property type="match status" value="1"/>
</dbReference>
<accession>A0A6J5LS33</accession>
<dbReference type="InterPro" id="IPR033855">
    <property type="entry name" value="Protein_C"/>
</dbReference>
<dbReference type="GO" id="GO:0006508">
    <property type="term" value="P:proteolysis"/>
    <property type="evidence" value="ECO:0007669"/>
    <property type="project" value="UniProtKB-KW"/>
</dbReference>
<dbReference type="EMBL" id="LR796731">
    <property type="protein sequence ID" value="CAB4162008.1"/>
    <property type="molecule type" value="Genomic_DNA"/>
</dbReference>
<feature type="domain" description="Peptidase S49" evidence="2">
    <location>
        <begin position="129"/>
        <end position="264"/>
    </location>
</feature>
<dbReference type="PANTHER" id="PTHR42987:SF4">
    <property type="entry name" value="PROTEASE SOHB-RELATED"/>
    <property type="match status" value="1"/>
</dbReference>
<protein>
    <submittedName>
        <fullName evidence="3">SppA Periplasmic serine proteases (ClpP class)</fullName>
    </submittedName>
</protein>
<sequence length="271" mass="29292">MKFQRVIEQVFYRPWLITPGGYAAVRQLVEGRLVRANGEDYEKLSNMMNKREEMEIDGQGIAHICIDGTLAKGISALEACCGAWDYEWISEDIEEAVEANVRGIMLEINSPGGNCTGCSEVVDLIQALKVPIVAYSNDTACSAAYNIAVSCDRLIGSVGSTWGSIGTIIPWLDQSAAYEAQGLSWEPITSGPLKGAGMGPSLSPAQRASLQQLVDDSFDQFRGNVLRNRRVADEYMTGAAYLAPRAKLGNLIDDIGTEELAYQALLGMVGA</sequence>
<dbReference type="InterPro" id="IPR029045">
    <property type="entry name" value="ClpP/crotonase-like_dom_sf"/>
</dbReference>
<keyword evidence="3" id="KW-0378">Hydrolase</keyword>
<organism evidence="3">
    <name type="scientific">uncultured Caudovirales phage</name>
    <dbReference type="NCBI Taxonomy" id="2100421"/>
    <lineage>
        <taxon>Viruses</taxon>
        <taxon>Duplodnaviria</taxon>
        <taxon>Heunggongvirae</taxon>
        <taxon>Uroviricota</taxon>
        <taxon>Caudoviricetes</taxon>
        <taxon>Peduoviridae</taxon>
        <taxon>Maltschvirus</taxon>
        <taxon>Maltschvirus maltsch</taxon>
    </lineage>
</organism>
<dbReference type="SUPFAM" id="SSF52096">
    <property type="entry name" value="ClpP/crotonase"/>
    <property type="match status" value="1"/>
</dbReference>
<reference evidence="3" key="1">
    <citation type="submission" date="2020-04" db="EMBL/GenBank/DDBJ databases">
        <authorList>
            <person name="Chiriac C."/>
            <person name="Salcher M."/>
            <person name="Ghai R."/>
            <person name="Kavagutti S V."/>
        </authorList>
    </citation>
    <scope>NUCLEOTIDE SEQUENCE</scope>
</reference>
<proteinExistence type="inferred from homology"/>
<dbReference type="Pfam" id="PF01343">
    <property type="entry name" value="Peptidase_S49"/>
    <property type="match status" value="1"/>
</dbReference>
<name>A0A6J5LS33_9CAUD</name>
<dbReference type="InterPro" id="IPR002142">
    <property type="entry name" value="Peptidase_S49"/>
</dbReference>
<gene>
    <name evidence="3" type="ORF">UFOVP279_2</name>
    <name evidence="4" type="ORF">UFOVP781_12</name>
</gene>
<dbReference type="Gene3D" id="3.90.226.10">
    <property type="entry name" value="2-enoyl-CoA Hydratase, Chain A, domain 1"/>
    <property type="match status" value="1"/>
</dbReference>
<dbReference type="PANTHER" id="PTHR42987">
    <property type="entry name" value="PEPTIDASE S49"/>
    <property type="match status" value="1"/>
</dbReference>
<comment type="similarity">
    <text evidence="1">Belongs to the peptidase S49 family.</text>
</comment>
<dbReference type="GO" id="GO:0008233">
    <property type="term" value="F:peptidase activity"/>
    <property type="evidence" value="ECO:0007669"/>
    <property type="project" value="UniProtKB-KW"/>
</dbReference>